<dbReference type="GO" id="GO:0016705">
    <property type="term" value="F:oxidoreductase activity, acting on paired donors, with incorporation or reduction of molecular oxygen"/>
    <property type="evidence" value="ECO:0007669"/>
    <property type="project" value="InterPro"/>
</dbReference>
<dbReference type="InterPro" id="IPR002401">
    <property type="entry name" value="Cyt_P450_E_grp-I"/>
</dbReference>
<dbReference type="InterPro" id="IPR036396">
    <property type="entry name" value="Cyt_P450_sf"/>
</dbReference>
<name>A0A2G3PQB8_WILMA</name>
<dbReference type="InterPro" id="IPR050121">
    <property type="entry name" value="Cytochrome_P450_monoxygenase"/>
</dbReference>
<comment type="cofactor">
    <cofactor evidence="1 3">
        <name>heme</name>
        <dbReference type="ChEBI" id="CHEBI:30413"/>
    </cofactor>
</comment>
<dbReference type="InterPro" id="IPR001128">
    <property type="entry name" value="Cyt_P450"/>
</dbReference>
<reference evidence="6 7" key="1">
    <citation type="submission" date="2017-10" db="EMBL/GenBank/DDBJ databases">
        <title>The draft genome sequence of Williamsia sp. BULT 1.1 isolated from the semi-arid grassland soils from South Africa.</title>
        <authorList>
            <person name="Kabwe M.H."/>
            <person name="Govender N."/>
            <person name="Mutseka Lunga P."/>
            <person name="Vikram S."/>
            <person name="Makhalanyane T.P."/>
        </authorList>
    </citation>
    <scope>NUCLEOTIDE SEQUENCE [LARGE SCALE GENOMIC DNA]</scope>
    <source>
        <strain evidence="6 7">BULT 1.1</strain>
    </source>
</reference>
<dbReference type="Gene3D" id="1.10.630.10">
    <property type="entry name" value="Cytochrome P450"/>
    <property type="match status" value="1"/>
</dbReference>
<keyword evidence="4" id="KW-0503">Monooxygenase</keyword>
<comment type="caution">
    <text evidence="6">The sequence shown here is derived from an EMBL/GenBank/DDBJ whole genome shotgun (WGS) entry which is preliminary data.</text>
</comment>
<evidence type="ECO:0000313" key="7">
    <source>
        <dbReference type="Proteomes" id="UP000225108"/>
    </source>
</evidence>
<dbReference type="PROSITE" id="PS00086">
    <property type="entry name" value="CYTOCHROME_P450"/>
    <property type="match status" value="1"/>
</dbReference>
<keyword evidence="3 4" id="KW-0349">Heme</keyword>
<sequence length="459" mass="51546">MGPAHTETKDGRQAKASVHLPPGPRLHRHVQGLAFVAARRQTMQVLARRHGPAFTLNIPVFGNTVVVADPHLAKQLFTTPAGVLSNVQPNLGRILGDHSMFSLEGDDHRRRRKLLTPPLHGKSVKGYEQIIEEEVLRETATWPEDREFESLAPMMRITLNAILRAVFGADGEQLDSLRRIIPPMVELGSRLATLPNTTINLGRFDPWERFMARRREYDSIIEDLISTVRGDPDFAERTDIVSLMLRSTYDDGSPMTTTEIADELATLLAAGHETTATTLAWAFERLRRNPDVLARLTAEVDEGDTAFRQATILEVQRSRPVIDLAGRTVVAPVLELGEWRIPQGHTVLVSISLLHDDSEQFEDPERFDPSRFLDHKPSAAWLPFGGGTRRCIGAAFANMEMDVTLRTVLEKFELFPTTKPAERWHSRGVAYAPRRKGQIAVRRRSRNDVADLKERPPTV</sequence>
<dbReference type="CDD" id="cd11053">
    <property type="entry name" value="CYP110-like"/>
    <property type="match status" value="1"/>
</dbReference>
<gene>
    <name evidence="6" type="ORF">CSW57_01355</name>
</gene>
<dbReference type="InterPro" id="IPR017972">
    <property type="entry name" value="Cyt_P450_CS"/>
</dbReference>
<comment type="similarity">
    <text evidence="2 4">Belongs to the cytochrome P450 family.</text>
</comment>
<dbReference type="PANTHER" id="PTHR24305:SF166">
    <property type="entry name" value="CYTOCHROME P450 12A4, MITOCHONDRIAL-RELATED"/>
    <property type="match status" value="1"/>
</dbReference>
<keyword evidence="3 4" id="KW-0408">Iron</keyword>
<dbReference type="GO" id="GO:0005506">
    <property type="term" value="F:iron ion binding"/>
    <property type="evidence" value="ECO:0007669"/>
    <property type="project" value="InterPro"/>
</dbReference>
<keyword evidence="4" id="KW-0560">Oxidoreductase</keyword>
<protein>
    <submittedName>
        <fullName evidence="6">Cytochrome P450</fullName>
    </submittedName>
</protein>
<dbReference type="PRINTS" id="PR00463">
    <property type="entry name" value="EP450I"/>
</dbReference>
<evidence type="ECO:0000256" key="4">
    <source>
        <dbReference type="RuleBase" id="RU000461"/>
    </source>
</evidence>
<feature type="region of interest" description="Disordered" evidence="5">
    <location>
        <begin position="1"/>
        <end position="26"/>
    </location>
</feature>
<organism evidence="6 7">
    <name type="scientific">Williamsia marianensis</name>
    <dbReference type="NCBI Taxonomy" id="85044"/>
    <lineage>
        <taxon>Bacteria</taxon>
        <taxon>Bacillati</taxon>
        <taxon>Actinomycetota</taxon>
        <taxon>Actinomycetes</taxon>
        <taxon>Mycobacteriales</taxon>
        <taxon>Nocardiaceae</taxon>
        <taxon>Williamsia</taxon>
    </lineage>
</organism>
<dbReference type="GO" id="GO:0020037">
    <property type="term" value="F:heme binding"/>
    <property type="evidence" value="ECO:0007669"/>
    <property type="project" value="InterPro"/>
</dbReference>
<dbReference type="EMBL" id="PEBD01000004">
    <property type="protein sequence ID" value="PHV67960.1"/>
    <property type="molecule type" value="Genomic_DNA"/>
</dbReference>
<dbReference type="SUPFAM" id="SSF48264">
    <property type="entry name" value="Cytochrome P450"/>
    <property type="match status" value="1"/>
</dbReference>
<dbReference type="PANTHER" id="PTHR24305">
    <property type="entry name" value="CYTOCHROME P450"/>
    <property type="match status" value="1"/>
</dbReference>
<evidence type="ECO:0000256" key="2">
    <source>
        <dbReference type="ARBA" id="ARBA00010617"/>
    </source>
</evidence>
<dbReference type="PRINTS" id="PR00385">
    <property type="entry name" value="P450"/>
</dbReference>
<evidence type="ECO:0000313" key="6">
    <source>
        <dbReference type="EMBL" id="PHV67960.1"/>
    </source>
</evidence>
<keyword evidence="3 4" id="KW-0479">Metal-binding</keyword>
<feature type="compositionally biased region" description="Basic and acidic residues" evidence="5">
    <location>
        <begin position="1"/>
        <end position="13"/>
    </location>
</feature>
<accession>A0A2G3PQB8</accession>
<dbReference type="Proteomes" id="UP000225108">
    <property type="component" value="Unassembled WGS sequence"/>
</dbReference>
<dbReference type="AlphaFoldDB" id="A0A2G3PQB8"/>
<dbReference type="GO" id="GO:0004497">
    <property type="term" value="F:monooxygenase activity"/>
    <property type="evidence" value="ECO:0007669"/>
    <property type="project" value="UniProtKB-KW"/>
</dbReference>
<dbReference type="RefSeq" id="WP_099381134.1">
    <property type="nucleotide sequence ID" value="NZ_PEBD01000004.1"/>
</dbReference>
<evidence type="ECO:0000256" key="1">
    <source>
        <dbReference type="ARBA" id="ARBA00001971"/>
    </source>
</evidence>
<proteinExistence type="inferred from homology"/>
<evidence type="ECO:0000256" key="3">
    <source>
        <dbReference type="PIRSR" id="PIRSR602401-1"/>
    </source>
</evidence>
<feature type="binding site" description="axial binding residue" evidence="3">
    <location>
        <position position="391"/>
    </location>
    <ligand>
        <name>heme</name>
        <dbReference type="ChEBI" id="CHEBI:30413"/>
    </ligand>
    <ligandPart>
        <name>Fe</name>
        <dbReference type="ChEBI" id="CHEBI:18248"/>
    </ligandPart>
</feature>
<dbReference type="Pfam" id="PF00067">
    <property type="entry name" value="p450"/>
    <property type="match status" value="1"/>
</dbReference>
<evidence type="ECO:0000256" key="5">
    <source>
        <dbReference type="SAM" id="MobiDB-lite"/>
    </source>
</evidence>